<comment type="caution">
    <text evidence="1">The sequence shown here is derived from an EMBL/GenBank/DDBJ whole genome shotgun (WGS) entry which is preliminary data.</text>
</comment>
<protein>
    <submittedName>
        <fullName evidence="1">Uncharacterized protein</fullName>
    </submittedName>
</protein>
<keyword evidence="2" id="KW-1185">Reference proteome</keyword>
<evidence type="ECO:0000313" key="1">
    <source>
        <dbReference type="EMBL" id="MCR9015984.1"/>
    </source>
</evidence>
<sequence>MLSEEEKELIRLRETCRFEVREKLQNEADKKIGWGKVIYFFNSKLGLWILSAVFLSGGVVAYDDYKEKKEDKKSRTELVEKLDLEISYKFNRVIYFIDELSDKKGENSQILVTASIDDVREIALGLDKSSGKKGDYLNGDFQNWSLLALMVELRRQLWKSGIKDAELDQVITHMTDLPAFFEGKNTDYANIPAIKKLIRENLILSRWENQGFVL</sequence>
<dbReference type="RefSeq" id="WP_258423841.1">
    <property type="nucleotide sequence ID" value="NZ_JANSUY010000011.1"/>
</dbReference>
<evidence type="ECO:0000313" key="2">
    <source>
        <dbReference type="Proteomes" id="UP001142175"/>
    </source>
</evidence>
<gene>
    <name evidence="1" type="ORF">NU887_13140</name>
</gene>
<dbReference type="Proteomes" id="UP001142175">
    <property type="component" value="Unassembled WGS sequence"/>
</dbReference>
<name>A0A9X2P465_9BACT</name>
<dbReference type="EMBL" id="JANSUY010000011">
    <property type="protein sequence ID" value="MCR9015984.1"/>
    <property type="molecule type" value="Genomic_DNA"/>
</dbReference>
<dbReference type="AlphaFoldDB" id="A0A9X2P465"/>
<reference evidence="1" key="1">
    <citation type="submission" date="2022-08" db="EMBL/GenBank/DDBJ databases">
        <authorList>
            <person name="Zhang D."/>
        </authorList>
    </citation>
    <scope>NUCLEOTIDE SEQUENCE</scope>
    <source>
        <strain evidence="1">XJ19-11</strain>
    </source>
</reference>
<accession>A0A9X2P465</accession>
<proteinExistence type="predicted"/>
<organism evidence="1 2">
    <name type="scientific">Aquiflexum gelatinilyticum</name>
    <dbReference type="NCBI Taxonomy" id="2961943"/>
    <lineage>
        <taxon>Bacteria</taxon>
        <taxon>Pseudomonadati</taxon>
        <taxon>Bacteroidota</taxon>
        <taxon>Cytophagia</taxon>
        <taxon>Cytophagales</taxon>
        <taxon>Cyclobacteriaceae</taxon>
        <taxon>Aquiflexum</taxon>
    </lineage>
</organism>